<dbReference type="RefSeq" id="WP_056969016.1">
    <property type="nucleotide sequence ID" value="NZ_AYZK01000001.1"/>
</dbReference>
<dbReference type="PATRIC" id="fig|1423810.4.peg.449"/>
<keyword evidence="1" id="KW-0812">Transmembrane</keyword>
<evidence type="ECO:0000313" key="3">
    <source>
        <dbReference type="Proteomes" id="UP000051789"/>
    </source>
</evidence>
<dbReference type="STRING" id="1423810.FD19_GL000443"/>
<reference evidence="2 3" key="1">
    <citation type="journal article" date="2015" name="Genome Announc.">
        <title>Expanding the biotechnology potential of lactobacilli through comparative genomics of 213 strains and associated genera.</title>
        <authorList>
            <person name="Sun Z."/>
            <person name="Harris H.M."/>
            <person name="McCann A."/>
            <person name="Guo C."/>
            <person name="Argimon S."/>
            <person name="Zhang W."/>
            <person name="Yang X."/>
            <person name="Jeffery I.B."/>
            <person name="Cooney J.C."/>
            <person name="Kagawa T.F."/>
            <person name="Liu W."/>
            <person name="Song Y."/>
            <person name="Salvetti E."/>
            <person name="Wrobel A."/>
            <person name="Rasinkangas P."/>
            <person name="Parkhill J."/>
            <person name="Rea M.C."/>
            <person name="O'Sullivan O."/>
            <person name="Ritari J."/>
            <person name="Douillard F.P."/>
            <person name="Paul Ross R."/>
            <person name="Yang R."/>
            <person name="Briner A.E."/>
            <person name="Felis G.E."/>
            <person name="de Vos W.M."/>
            <person name="Barrangou R."/>
            <person name="Klaenhammer T.R."/>
            <person name="Caufield P.W."/>
            <person name="Cui Y."/>
            <person name="Zhang H."/>
            <person name="O'Toole P.W."/>
        </authorList>
    </citation>
    <scope>NUCLEOTIDE SEQUENCE [LARGE SCALE GENOMIC DNA]</scope>
    <source>
        <strain evidence="2 3">DSM 22698</strain>
    </source>
</reference>
<keyword evidence="1" id="KW-1133">Transmembrane helix</keyword>
<proteinExistence type="predicted"/>
<protein>
    <submittedName>
        <fullName evidence="2">Uncharacterized protein</fullName>
    </submittedName>
</protein>
<keyword evidence="3" id="KW-1185">Reference proteome</keyword>
<gene>
    <name evidence="2" type="ORF">FD19_GL000443</name>
</gene>
<accession>A0A0R2C9V1</accession>
<evidence type="ECO:0000256" key="1">
    <source>
        <dbReference type="SAM" id="Phobius"/>
    </source>
</evidence>
<evidence type="ECO:0000313" key="2">
    <source>
        <dbReference type="EMBL" id="KRM88154.1"/>
    </source>
</evidence>
<organism evidence="2 3">
    <name type="scientific">Lacticaseibacillus thailandensis DSM 22698 = JCM 13996</name>
    <dbReference type="NCBI Taxonomy" id="1423810"/>
    <lineage>
        <taxon>Bacteria</taxon>
        <taxon>Bacillati</taxon>
        <taxon>Bacillota</taxon>
        <taxon>Bacilli</taxon>
        <taxon>Lactobacillales</taxon>
        <taxon>Lactobacillaceae</taxon>
        <taxon>Lacticaseibacillus</taxon>
    </lineage>
</organism>
<dbReference type="Proteomes" id="UP000051789">
    <property type="component" value="Unassembled WGS sequence"/>
</dbReference>
<comment type="caution">
    <text evidence="2">The sequence shown here is derived from an EMBL/GenBank/DDBJ whole genome shotgun (WGS) entry which is preliminary data.</text>
</comment>
<name>A0A0R2C9V1_9LACO</name>
<sequence length="110" mass="13209">MSTLKKINAWWQRPLTLVILASFVMAFIAPFIFKLLHMAVAWWVGLLFIVLDSIFAWWIGRQIKLHQLPWWTIIVFPVFFALMVYLRFIKYDYWMAPIYVVISALAWLKD</sequence>
<keyword evidence="1" id="KW-0472">Membrane</keyword>
<feature type="transmembrane region" description="Helical" evidence="1">
    <location>
        <begin position="39"/>
        <end position="59"/>
    </location>
</feature>
<dbReference type="AlphaFoldDB" id="A0A0R2C9V1"/>
<feature type="transmembrane region" description="Helical" evidence="1">
    <location>
        <begin position="15"/>
        <end position="33"/>
    </location>
</feature>
<feature type="transmembrane region" description="Helical" evidence="1">
    <location>
        <begin position="68"/>
        <end position="85"/>
    </location>
</feature>
<dbReference type="EMBL" id="AYZK01000001">
    <property type="protein sequence ID" value="KRM88154.1"/>
    <property type="molecule type" value="Genomic_DNA"/>
</dbReference>